<evidence type="ECO:0000313" key="5">
    <source>
        <dbReference type="EMBL" id="UYU92852.1"/>
    </source>
</evidence>
<organism evidence="4 6">
    <name type="scientific">Bacteroides thetaiotaomicron</name>
    <dbReference type="NCBI Taxonomy" id="818"/>
    <lineage>
        <taxon>Bacteria</taxon>
        <taxon>Pseudomonadati</taxon>
        <taxon>Bacteroidota</taxon>
        <taxon>Bacteroidia</taxon>
        <taxon>Bacteroidales</taxon>
        <taxon>Bacteroidaceae</taxon>
        <taxon>Bacteroides</taxon>
    </lineage>
</organism>
<evidence type="ECO:0000313" key="4">
    <source>
        <dbReference type="EMBL" id="RHD91572.1"/>
    </source>
</evidence>
<dbReference type="DNASU" id="1075642"/>
<dbReference type="Gene3D" id="2.60.40.10">
    <property type="entry name" value="Immunoglobulins"/>
    <property type="match status" value="2"/>
</dbReference>
<dbReference type="RefSeq" id="WP_008766218.1">
    <property type="nucleotide sequence ID" value="NZ_BAABXH010000002.1"/>
</dbReference>
<proteinExistence type="predicted"/>
<dbReference type="InterPro" id="IPR011467">
    <property type="entry name" value="DUF1573"/>
</dbReference>
<evidence type="ECO:0000313" key="7">
    <source>
        <dbReference type="Proteomes" id="UP000436858"/>
    </source>
</evidence>
<dbReference type="EMBL" id="CP083685">
    <property type="protein sequence ID" value="UYU92852.1"/>
    <property type="molecule type" value="Genomic_DNA"/>
</dbReference>
<name>A0A0P0FBV7_BACT4</name>
<dbReference type="GeneID" id="60926177"/>
<dbReference type="KEGG" id="btho:Btheta7330_03149"/>
<evidence type="ECO:0000313" key="6">
    <source>
        <dbReference type="Proteomes" id="UP000284785"/>
    </source>
</evidence>
<dbReference type="OMA" id="RILCGNS"/>
<dbReference type="Proteomes" id="UP001162960">
    <property type="component" value="Chromosome"/>
</dbReference>
<evidence type="ECO:0000313" key="1">
    <source>
        <dbReference type="EMBL" id="KAB4315098.1"/>
    </source>
</evidence>
<reference evidence="3" key="4">
    <citation type="submission" date="2022-10" db="EMBL/GenBank/DDBJ databases">
        <title>Human gut microbiome strain richness.</title>
        <authorList>
            <person name="Chen-Liaw A."/>
        </authorList>
    </citation>
    <scope>NUCLEOTIDE SEQUENCE</scope>
    <source>
        <strain evidence="3">1001283st1_A3_1001283B150304_161114</strain>
    </source>
</reference>
<dbReference type="AlphaFoldDB" id="A0A0P0FBV7"/>
<sequence length="271" mass="30056">MKPVTWIRFFLLCVVIGQFRAVEARNVHFTPQEKTDTLINPPLIKGAEHILRFDKTVLNIGTLTEDDAPKMYRFTCTNVSGKAINLTRVRTTCGCAVADVRTGEISPGETRVVVLTYHPKNHPGTIDTNAFVYLSSSDKMPVARLTLIGNVLPGADEWGRYPYKMGKLRLKQNRIEFREVNAGKRPSERILCGNSGNQSLRLSAAVIPEFATFRTEPEVISPGSEADVVITIDASLIPVEKGRSFTFPIIIEGVEGQPSDRTLNIKVNCIK</sequence>
<dbReference type="Proteomes" id="UP001217776">
    <property type="component" value="Unassembled WGS sequence"/>
</dbReference>
<dbReference type="EMBL" id="WCRY01000002">
    <property type="protein sequence ID" value="KAB4486816.1"/>
    <property type="molecule type" value="Genomic_DNA"/>
</dbReference>
<evidence type="ECO:0000313" key="2">
    <source>
        <dbReference type="EMBL" id="KAB4486816.1"/>
    </source>
</evidence>
<accession>C6IE78</accession>
<dbReference type="EMBL" id="QSJP01000001">
    <property type="protein sequence ID" value="RHD91572.1"/>
    <property type="molecule type" value="Genomic_DNA"/>
</dbReference>
<protein>
    <submittedName>
        <fullName evidence="4">DUF1573 domain-containing protein</fullName>
    </submittedName>
</protein>
<dbReference type="Proteomes" id="UP000284785">
    <property type="component" value="Unassembled WGS sequence"/>
</dbReference>
<accession>A0A0P0FBV7</accession>
<dbReference type="PANTHER" id="PTHR37833">
    <property type="entry name" value="LIPOPROTEIN-RELATED"/>
    <property type="match status" value="1"/>
</dbReference>
<dbReference type="PANTHER" id="PTHR37833:SF1">
    <property type="entry name" value="SIGNAL PEPTIDE PROTEIN"/>
    <property type="match status" value="1"/>
</dbReference>
<dbReference type="Proteomes" id="UP000436858">
    <property type="component" value="Unassembled WGS sequence"/>
</dbReference>
<dbReference type="EMBL" id="JAQNVG010000005">
    <property type="protein sequence ID" value="MDC2234937.1"/>
    <property type="molecule type" value="Genomic_DNA"/>
</dbReference>
<dbReference type="EMBL" id="WCSY01000003">
    <property type="protein sequence ID" value="KAB4315098.1"/>
    <property type="molecule type" value="Genomic_DNA"/>
</dbReference>
<evidence type="ECO:0000313" key="8">
    <source>
        <dbReference type="Proteomes" id="UP000440614"/>
    </source>
</evidence>
<dbReference type="Proteomes" id="UP000440614">
    <property type="component" value="Unassembled WGS sequence"/>
</dbReference>
<dbReference type="Pfam" id="PF07610">
    <property type="entry name" value="DUF1573"/>
    <property type="match status" value="1"/>
</dbReference>
<evidence type="ECO:0000313" key="3">
    <source>
        <dbReference type="EMBL" id="MDC2234937.1"/>
    </source>
</evidence>
<dbReference type="InterPro" id="IPR013783">
    <property type="entry name" value="Ig-like_fold"/>
</dbReference>
<reference evidence="4 6" key="1">
    <citation type="submission" date="2018-08" db="EMBL/GenBank/DDBJ databases">
        <title>A genome reference for cultivated species of the human gut microbiota.</title>
        <authorList>
            <person name="Zou Y."/>
            <person name="Xue W."/>
            <person name="Luo G."/>
        </authorList>
    </citation>
    <scope>NUCLEOTIDE SEQUENCE [LARGE SCALE GENOMIC DNA]</scope>
    <source>
        <strain evidence="4 6">AM30-26</strain>
    </source>
</reference>
<reference evidence="7 8" key="2">
    <citation type="journal article" date="2019" name="Nat. Med.">
        <title>A library of human gut bacterial isolates paired with longitudinal multiomics data enables mechanistic microbiome research.</title>
        <authorList>
            <person name="Poyet M."/>
            <person name="Groussin M."/>
            <person name="Gibbons S.M."/>
            <person name="Avila-Pacheco J."/>
            <person name="Jiang X."/>
            <person name="Kearney S.M."/>
            <person name="Perrotta A.R."/>
            <person name="Berdy B."/>
            <person name="Zhao S."/>
            <person name="Lieberman T.D."/>
            <person name="Swanson P.K."/>
            <person name="Smith M."/>
            <person name="Roesemann S."/>
            <person name="Alexander J.E."/>
            <person name="Rich S.A."/>
            <person name="Livny J."/>
            <person name="Vlamakis H."/>
            <person name="Clish C."/>
            <person name="Bullock K."/>
            <person name="Deik A."/>
            <person name="Scott J."/>
            <person name="Pierce K.A."/>
            <person name="Xavier R.J."/>
            <person name="Alm E.J."/>
        </authorList>
    </citation>
    <scope>NUCLEOTIDE SEQUENCE [LARGE SCALE GENOMIC DNA]</scope>
    <source>
        <strain evidence="2 7">BIOML-A162</strain>
        <strain evidence="1 8">BIOML-A188</strain>
    </source>
</reference>
<reference evidence="5" key="3">
    <citation type="submission" date="2021-06" db="EMBL/GenBank/DDBJ databases">
        <title>Interrogation of the integrated mobile genetic elements in gut-associated Bacteroides with a consensus prediction approach.</title>
        <authorList>
            <person name="Campbell D.E."/>
            <person name="Leigh J.R."/>
            <person name="Kim T."/>
            <person name="England W."/>
            <person name="Whitaker R.J."/>
            <person name="Degnan P.H."/>
        </authorList>
    </citation>
    <scope>NUCLEOTIDE SEQUENCE</scope>
    <source>
        <strain evidence="5">VPI-3443</strain>
    </source>
</reference>
<gene>
    <name evidence="4" type="ORF">DW780_00785</name>
    <name evidence="2" type="ORF">GAN91_02015</name>
    <name evidence="1" type="ORF">GAO51_04025</name>
    <name evidence="5" type="ORF">KQP74_09490</name>
    <name evidence="3" type="ORF">PO127_04145</name>
</gene>